<evidence type="ECO:0000313" key="3">
    <source>
        <dbReference type="Proteomes" id="UP000837857"/>
    </source>
</evidence>
<dbReference type="EMBL" id="OW152836">
    <property type="protein sequence ID" value="CAH2057077.1"/>
    <property type="molecule type" value="Genomic_DNA"/>
</dbReference>
<accession>A0ABN8IKR2</accession>
<organism evidence="2 3">
    <name type="scientific">Iphiclides podalirius</name>
    <name type="common">scarce swallowtail</name>
    <dbReference type="NCBI Taxonomy" id="110791"/>
    <lineage>
        <taxon>Eukaryota</taxon>
        <taxon>Metazoa</taxon>
        <taxon>Ecdysozoa</taxon>
        <taxon>Arthropoda</taxon>
        <taxon>Hexapoda</taxon>
        <taxon>Insecta</taxon>
        <taxon>Pterygota</taxon>
        <taxon>Neoptera</taxon>
        <taxon>Endopterygota</taxon>
        <taxon>Lepidoptera</taxon>
        <taxon>Glossata</taxon>
        <taxon>Ditrysia</taxon>
        <taxon>Papilionoidea</taxon>
        <taxon>Papilionidae</taxon>
        <taxon>Papilioninae</taxon>
        <taxon>Iphiclides</taxon>
    </lineage>
</organism>
<evidence type="ECO:0000313" key="2">
    <source>
        <dbReference type="EMBL" id="CAH2057077.1"/>
    </source>
</evidence>
<gene>
    <name evidence="2" type="ORF">IPOD504_LOCUS9984</name>
</gene>
<keyword evidence="3" id="KW-1185">Reference proteome</keyword>
<feature type="region of interest" description="Disordered" evidence="1">
    <location>
        <begin position="1"/>
        <end position="63"/>
    </location>
</feature>
<dbReference type="Proteomes" id="UP000837857">
    <property type="component" value="Chromosome 24"/>
</dbReference>
<dbReference type="PANTHER" id="PTHR10773:SF19">
    <property type="match status" value="1"/>
</dbReference>
<sequence length="616" mass="71817">MTRENLLPSGKEVHSKFLNSGPSFPQFDIECIEPENEGLNEGLNEDPDYSPPSMSSCSFSSLDDEGSFEKVSEEYNITTVKSRRGREKKTGLEGFLVGTEIDTLPYLMKDDAEDKSIPLMNVSSIPHNELAHSNAPQNNMEEERVEAIEEVCEEILNNLVEQVDQPEYNEVMDCEVSENRGSRWRRRNPQKWKCNVEKRKRSQCLPYEGKKKLRPAKTPKPINCQKCRFHCSKYFTEAQRENICAFYWGLEDFKRQDFILGQVTLQAPARRRPRKEGAPRINSMSYRFKVNGDDVRVCQKFFLSTLSISKDVVYNALMHKGEYGSYVGEDKRGKRAPANKTSDEAISFVKKHIESFHAVDSHYSRSSSRRRYLDATLSIEKMYELYLEEFKKEYEDRPQDEEPDRAEEAKSPRPVSLFIYKRVINNRNKDENGDRVNWLKIKSFRFRKDRPGKIEYKYMHSEEYKTISVYCIGRPRTLPSRLPQLYKKRLPNSVQKKKDLLKLCRQGAIPVDFHPWYKQLPTSLPKIMPRIIQKKREINKMIDRAPTQSQKPGFTILQAKEDADVLIVRKALDLAQQFEENVIVVGVDLEAMIIDLSPDNIVMWKTKIQKKPDVLY</sequence>
<feature type="compositionally biased region" description="Low complexity" evidence="1">
    <location>
        <begin position="51"/>
        <end position="61"/>
    </location>
</feature>
<feature type="compositionally biased region" description="Acidic residues" evidence="1">
    <location>
        <begin position="30"/>
        <end position="48"/>
    </location>
</feature>
<evidence type="ECO:0000256" key="1">
    <source>
        <dbReference type="SAM" id="MobiDB-lite"/>
    </source>
</evidence>
<proteinExistence type="predicted"/>
<reference evidence="2" key="1">
    <citation type="submission" date="2022-03" db="EMBL/GenBank/DDBJ databases">
        <authorList>
            <person name="Martin H S."/>
        </authorList>
    </citation>
    <scope>NUCLEOTIDE SEQUENCE</scope>
</reference>
<dbReference type="PANTHER" id="PTHR10773">
    <property type="entry name" value="DNA-DIRECTED RNA POLYMERASES I, II, AND III SUBUNIT RPABC2"/>
    <property type="match status" value="1"/>
</dbReference>
<name>A0ABN8IKR2_9NEOP</name>
<feature type="non-terminal residue" evidence="2">
    <location>
        <position position="1"/>
    </location>
</feature>
<protein>
    <submittedName>
        <fullName evidence="2">Uncharacterized protein</fullName>
    </submittedName>
</protein>